<accession>A0A315Z600</accession>
<protein>
    <submittedName>
        <fullName evidence="2">Alginate export protein</fullName>
    </submittedName>
</protein>
<name>A0A315Z600_SEDFL</name>
<dbReference type="SUPFAM" id="SSF56935">
    <property type="entry name" value="Porins"/>
    <property type="match status" value="1"/>
</dbReference>
<dbReference type="RefSeq" id="WP_109621893.1">
    <property type="nucleotide sequence ID" value="NZ_QGDO01000007.1"/>
</dbReference>
<dbReference type="EMBL" id="QGDO01000007">
    <property type="protein sequence ID" value="PWJ38639.1"/>
    <property type="molecule type" value="Genomic_DNA"/>
</dbReference>
<evidence type="ECO:0000259" key="1">
    <source>
        <dbReference type="Pfam" id="PF13372"/>
    </source>
</evidence>
<dbReference type="Proteomes" id="UP000245535">
    <property type="component" value="Unassembled WGS sequence"/>
</dbReference>
<reference evidence="2 3" key="1">
    <citation type="submission" date="2018-03" db="EMBL/GenBank/DDBJ databases">
        <title>Genomic Encyclopedia of Archaeal and Bacterial Type Strains, Phase II (KMG-II): from individual species to whole genera.</title>
        <authorList>
            <person name="Goeker M."/>
        </authorList>
    </citation>
    <scope>NUCLEOTIDE SEQUENCE [LARGE SCALE GENOMIC DNA]</scope>
    <source>
        <strain evidence="2 3">DSM 28229</strain>
    </source>
</reference>
<feature type="domain" description="Alginate export" evidence="1">
    <location>
        <begin position="24"/>
        <end position="387"/>
    </location>
</feature>
<comment type="caution">
    <text evidence="2">The sequence shown here is derived from an EMBL/GenBank/DDBJ whole genome shotgun (WGS) entry which is preliminary data.</text>
</comment>
<proteinExistence type="predicted"/>
<dbReference type="InterPro" id="IPR053728">
    <property type="entry name" value="Alginate_Permeability_Chnl"/>
</dbReference>
<keyword evidence="3" id="KW-1185">Reference proteome</keyword>
<dbReference type="OrthoDB" id="1070463at2"/>
<gene>
    <name evidence="2" type="ORF">BC781_107230</name>
</gene>
<dbReference type="Pfam" id="PF13372">
    <property type="entry name" value="Alginate_exp"/>
    <property type="match status" value="1"/>
</dbReference>
<sequence>MIETILLLLILLFRSSVYAQEYKVDLDIRSRFEYRKGFGEPRPTDEDLDVAANFISQRTRMNTFFKDKRSFIELKFSFQDVRTWGATPILNNIDYGNFSLYEGWAKFNISKSTSIKVGRQELKYDDYRILGNVDWAQQGLVHEAIVFTYEGLFKIHVGGGYQTDEENLYRQAYSSNNYKTLQFVWLNKSFKKLQLSFLFLNNGIEQVESIDPNFTASDLKIRFSQTMGGRLLFNLEFLDVTLNGYYQTGKDGVNRNINAYNLLLELRGKLYELVEIIVGGELLSGNDVIDDGSNKAFNPLYGMNHKFNGLMDYYYVGGRHVDNVGLQDYYAKLKFNIRDNWKLNANYHLFKSIGRQLLNSSGDLTDISLGQEFDFIATYELNNQIKFDGGFSFLFAQEGIIDLRQLSTGIARDKNKINKWGWFRVSINPTIFFIKNEN</sequence>
<dbReference type="AlphaFoldDB" id="A0A315Z600"/>
<dbReference type="InterPro" id="IPR025388">
    <property type="entry name" value="Alginate_export_dom"/>
</dbReference>
<evidence type="ECO:0000313" key="2">
    <source>
        <dbReference type="EMBL" id="PWJ38639.1"/>
    </source>
</evidence>
<evidence type="ECO:0000313" key="3">
    <source>
        <dbReference type="Proteomes" id="UP000245535"/>
    </source>
</evidence>
<dbReference type="Gene3D" id="2.40.160.100">
    <property type="match status" value="1"/>
</dbReference>
<organism evidence="2 3">
    <name type="scientific">Sediminitomix flava</name>
    <dbReference type="NCBI Taxonomy" id="379075"/>
    <lineage>
        <taxon>Bacteria</taxon>
        <taxon>Pseudomonadati</taxon>
        <taxon>Bacteroidota</taxon>
        <taxon>Cytophagia</taxon>
        <taxon>Cytophagales</taxon>
        <taxon>Flammeovirgaceae</taxon>
        <taxon>Sediminitomix</taxon>
    </lineage>
</organism>